<sequence length="284" mass="33015">MDQLSMDIDKWKEEYPFLENVWTKYEEFEKPVEENAYRENYYGPTCNVITGIRDDSKYNDFCMKLIRNLGAYSMDQEIINPSVERCNNIYSWLYYLIMKYNIDNDFIEKCFHAAKLPNSVGVQKHICTYDPYENVINVADDMLKINIFAGNFSTIKNILNDKTHTYNCLGRKFLYECFNIYNKINSNYCSNERNRDTMNICKKLHKFKIEYDKNIRTLNEIPEEIRNLNTKVIQFTDKCSLNEGEAETVSDGVHSTSSSVPPSATTAFGTVAGVSTALALLYKV</sequence>
<protein>
    <recommendedName>
        <fullName evidence="3">CYIR protein</fullName>
    </recommendedName>
</protein>
<dbReference type="OrthoDB" id="384458at2759"/>
<dbReference type="Proteomes" id="UP000006319">
    <property type="component" value="Unassembled WGS sequence"/>
</dbReference>
<dbReference type="AlphaFoldDB" id="K6V0R1"/>
<organism evidence="1 2">
    <name type="scientific">Plasmodium cynomolgi (strain B)</name>
    <dbReference type="NCBI Taxonomy" id="1120755"/>
    <lineage>
        <taxon>Eukaryota</taxon>
        <taxon>Sar</taxon>
        <taxon>Alveolata</taxon>
        <taxon>Apicomplexa</taxon>
        <taxon>Aconoidasida</taxon>
        <taxon>Haemosporida</taxon>
        <taxon>Plasmodiidae</taxon>
        <taxon>Plasmodium</taxon>
        <taxon>Plasmodium (Plasmodium)</taxon>
    </lineage>
</organism>
<gene>
    <name evidence="1" type="ORF">PCYB_006730</name>
</gene>
<evidence type="ECO:0000313" key="2">
    <source>
        <dbReference type="Proteomes" id="UP000006319"/>
    </source>
</evidence>
<reference evidence="1 2" key="1">
    <citation type="journal article" date="2012" name="Nat. Genet.">
        <title>Plasmodium cynomolgi genome sequences provide insight into Plasmodium vivax and the monkey malaria clade.</title>
        <authorList>
            <person name="Tachibana S."/>
            <person name="Sullivan S.A."/>
            <person name="Kawai S."/>
            <person name="Nakamura S."/>
            <person name="Kim H.R."/>
            <person name="Goto N."/>
            <person name="Arisue N."/>
            <person name="Palacpac N.M.Q."/>
            <person name="Honma H."/>
            <person name="Yagi M."/>
            <person name="Tougan T."/>
            <person name="Katakai Y."/>
            <person name="Kaneko O."/>
            <person name="Mita T."/>
            <person name="Kita K."/>
            <person name="Yasutomi Y."/>
            <person name="Sutton P.L."/>
            <person name="Shakhbatyan R."/>
            <person name="Horii T."/>
            <person name="Yasunaga T."/>
            <person name="Barnwell J.W."/>
            <person name="Escalante A.A."/>
            <person name="Carlton J.M."/>
            <person name="Tanabe K."/>
        </authorList>
    </citation>
    <scope>NUCLEOTIDE SEQUENCE [LARGE SCALE GENOMIC DNA]</scope>
    <source>
        <strain evidence="1 2">B</strain>
    </source>
</reference>
<proteinExistence type="predicted"/>
<dbReference type="KEGG" id="pcy:PCYB_006730"/>
<evidence type="ECO:0000313" key="1">
    <source>
        <dbReference type="EMBL" id="GAB69924.1"/>
    </source>
</evidence>
<dbReference type="VEuPathDB" id="PlasmoDB:PCYB_006730"/>
<accession>K6V0R1</accession>
<keyword evidence="2" id="KW-1185">Reference proteome</keyword>
<name>K6V0R1_PLACD</name>
<dbReference type="RefSeq" id="XP_004228142.1">
    <property type="nucleotide sequence ID" value="XM_004228094.1"/>
</dbReference>
<dbReference type="PhylomeDB" id="K6V0R1"/>
<dbReference type="EMBL" id="DF158182">
    <property type="protein sequence ID" value="GAB69924.1"/>
    <property type="molecule type" value="Genomic_DNA"/>
</dbReference>
<evidence type="ECO:0008006" key="3">
    <source>
        <dbReference type="Google" id="ProtNLM"/>
    </source>
</evidence>
<dbReference type="GeneID" id="14696466"/>